<dbReference type="Proteomes" id="UP001519460">
    <property type="component" value="Unassembled WGS sequence"/>
</dbReference>
<proteinExistence type="predicted"/>
<comment type="caution">
    <text evidence="1">The sequence shown here is derived from an EMBL/GenBank/DDBJ whole genome shotgun (WGS) entry which is preliminary data.</text>
</comment>
<sequence length="135" mass="15059">MGPFSQTCSVCRMFQGGSRNRHQQNACGMNKNETPQAGPSTSTLCHSCHVQFRKSLVGSPSGVWARSTGCHVKRSEGMFCVLLLKPRDAPLNRQWHQRSAQQRLLCLHKSLAETILMQAFSKSKTLSRLLLLGFL</sequence>
<dbReference type="AlphaFoldDB" id="A0ABD0JEN5"/>
<keyword evidence="2" id="KW-1185">Reference proteome</keyword>
<organism evidence="1 2">
    <name type="scientific">Batillaria attramentaria</name>
    <dbReference type="NCBI Taxonomy" id="370345"/>
    <lineage>
        <taxon>Eukaryota</taxon>
        <taxon>Metazoa</taxon>
        <taxon>Spiralia</taxon>
        <taxon>Lophotrochozoa</taxon>
        <taxon>Mollusca</taxon>
        <taxon>Gastropoda</taxon>
        <taxon>Caenogastropoda</taxon>
        <taxon>Sorbeoconcha</taxon>
        <taxon>Cerithioidea</taxon>
        <taxon>Batillariidae</taxon>
        <taxon>Batillaria</taxon>
    </lineage>
</organism>
<accession>A0ABD0JEN5</accession>
<evidence type="ECO:0000313" key="2">
    <source>
        <dbReference type="Proteomes" id="UP001519460"/>
    </source>
</evidence>
<protein>
    <submittedName>
        <fullName evidence="1">Uncharacterized protein</fullName>
    </submittedName>
</protein>
<gene>
    <name evidence="1" type="ORF">BaRGS_00035408</name>
</gene>
<reference evidence="1 2" key="1">
    <citation type="journal article" date="2023" name="Sci. Data">
        <title>Genome assembly of the Korean intertidal mud-creeper Batillaria attramentaria.</title>
        <authorList>
            <person name="Patra A.K."/>
            <person name="Ho P.T."/>
            <person name="Jun S."/>
            <person name="Lee S.J."/>
            <person name="Kim Y."/>
            <person name="Won Y.J."/>
        </authorList>
    </citation>
    <scope>NUCLEOTIDE SEQUENCE [LARGE SCALE GENOMIC DNA]</scope>
    <source>
        <strain evidence="1">Wonlab-2016</strain>
    </source>
</reference>
<evidence type="ECO:0000313" key="1">
    <source>
        <dbReference type="EMBL" id="KAK7473360.1"/>
    </source>
</evidence>
<dbReference type="EMBL" id="JACVVK020000473">
    <property type="protein sequence ID" value="KAK7473360.1"/>
    <property type="molecule type" value="Genomic_DNA"/>
</dbReference>
<name>A0ABD0JEN5_9CAEN</name>